<dbReference type="EMBL" id="FOUB01000035">
    <property type="protein sequence ID" value="SFM55809.1"/>
    <property type="molecule type" value="Genomic_DNA"/>
</dbReference>
<evidence type="ECO:0000313" key="1">
    <source>
        <dbReference type="EMBL" id="SFM55809.1"/>
    </source>
</evidence>
<accession>A0A1I4RUJ0</accession>
<organism evidence="1 2">
    <name type="scientific">Nitrosomonas communis</name>
    <dbReference type="NCBI Taxonomy" id="44574"/>
    <lineage>
        <taxon>Bacteria</taxon>
        <taxon>Pseudomonadati</taxon>
        <taxon>Pseudomonadota</taxon>
        <taxon>Betaproteobacteria</taxon>
        <taxon>Nitrosomonadales</taxon>
        <taxon>Nitrosomonadaceae</taxon>
        <taxon>Nitrosomonas</taxon>
    </lineage>
</organism>
<reference evidence="2" key="1">
    <citation type="submission" date="2016-10" db="EMBL/GenBank/DDBJ databases">
        <authorList>
            <person name="Varghese N."/>
            <person name="Submissions S."/>
        </authorList>
    </citation>
    <scope>NUCLEOTIDE SEQUENCE [LARGE SCALE GENOMIC DNA]</scope>
    <source>
        <strain evidence="2">Nm44</strain>
    </source>
</reference>
<gene>
    <name evidence="1" type="ORF">SAMN05421863_103526</name>
</gene>
<keyword evidence="2" id="KW-1185">Reference proteome</keyword>
<dbReference type="RefSeq" id="WP_074905922.1">
    <property type="nucleotide sequence ID" value="NZ_FOUB01000035.1"/>
</dbReference>
<proteinExistence type="predicted"/>
<dbReference type="Proteomes" id="UP000183287">
    <property type="component" value="Unassembled WGS sequence"/>
</dbReference>
<sequence length="65" mass="7284">MTQPVFKCYGVVDKNDELFLEKDAFSDLASTVAGTAEMLNITARLTGNDERAPYQPVEIYIKKIN</sequence>
<protein>
    <submittedName>
        <fullName evidence="1">Uncharacterized protein</fullName>
    </submittedName>
</protein>
<evidence type="ECO:0000313" key="2">
    <source>
        <dbReference type="Proteomes" id="UP000183287"/>
    </source>
</evidence>
<dbReference type="AlphaFoldDB" id="A0A1I4RUJ0"/>
<name>A0A1I4RUJ0_9PROT</name>